<dbReference type="Gene3D" id="3.50.50.60">
    <property type="entry name" value="FAD/NAD(P)-binding domain"/>
    <property type="match status" value="1"/>
</dbReference>
<dbReference type="RefSeq" id="WP_267991388.1">
    <property type="nucleotide sequence ID" value="NZ_JAPJZI010000001.1"/>
</dbReference>
<dbReference type="SUPFAM" id="SSF51971">
    <property type="entry name" value="Nucleotide-binding domain"/>
    <property type="match status" value="1"/>
</dbReference>
<dbReference type="EMBL" id="JAPJZI010000001">
    <property type="protein sequence ID" value="MDA5399975.1"/>
    <property type="molecule type" value="Genomic_DNA"/>
</dbReference>
<dbReference type="Gene3D" id="3.30.9.10">
    <property type="entry name" value="D-Amino Acid Oxidase, subunit A, domain 2"/>
    <property type="match status" value="1"/>
</dbReference>
<evidence type="ECO:0000256" key="1">
    <source>
        <dbReference type="ARBA" id="ARBA00023002"/>
    </source>
</evidence>
<dbReference type="InterPro" id="IPR036188">
    <property type="entry name" value="FAD/NAD-bd_sf"/>
</dbReference>
<feature type="domain" description="FAD dependent oxidoreductase" evidence="2">
    <location>
        <begin position="38"/>
        <end position="389"/>
    </location>
</feature>
<evidence type="ECO:0000259" key="2">
    <source>
        <dbReference type="Pfam" id="PF01266"/>
    </source>
</evidence>
<protein>
    <submittedName>
        <fullName evidence="3">FAD-binding oxidoreductase</fullName>
    </submittedName>
</protein>
<keyword evidence="1" id="KW-0560">Oxidoreductase</keyword>
<name>A0A9X3UKP1_9HYPH</name>
<accession>A0A9X3UKP1</accession>
<dbReference type="PANTHER" id="PTHR13847:SF281">
    <property type="entry name" value="FAD DEPENDENT OXIDOREDUCTASE DOMAIN-CONTAINING PROTEIN"/>
    <property type="match status" value="1"/>
</dbReference>
<comment type="caution">
    <text evidence="3">The sequence shown here is derived from an EMBL/GenBank/DDBJ whole genome shotgun (WGS) entry which is preliminary data.</text>
</comment>
<dbReference type="InterPro" id="IPR006076">
    <property type="entry name" value="FAD-dep_OxRdtase"/>
</dbReference>
<organism evidence="3 4">
    <name type="scientific">Hoeflea prorocentri</name>
    <dbReference type="NCBI Taxonomy" id="1922333"/>
    <lineage>
        <taxon>Bacteria</taxon>
        <taxon>Pseudomonadati</taxon>
        <taxon>Pseudomonadota</taxon>
        <taxon>Alphaproteobacteria</taxon>
        <taxon>Hyphomicrobiales</taxon>
        <taxon>Rhizobiaceae</taxon>
        <taxon>Hoeflea</taxon>
    </lineage>
</organism>
<dbReference type="Pfam" id="PF01266">
    <property type="entry name" value="DAO"/>
    <property type="match status" value="1"/>
</dbReference>
<dbReference type="PANTHER" id="PTHR13847">
    <property type="entry name" value="SARCOSINE DEHYDROGENASE-RELATED"/>
    <property type="match status" value="1"/>
</dbReference>
<dbReference type="GO" id="GO:0016491">
    <property type="term" value="F:oxidoreductase activity"/>
    <property type="evidence" value="ECO:0007669"/>
    <property type="project" value="UniProtKB-KW"/>
</dbReference>
<gene>
    <name evidence="3" type="ORF">OQ273_15435</name>
</gene>
<dbReference type="GO" id="GO:0005737">
    <property type="term" value="C:cytoplasm"/>
    <property type="evidence" value="ECO:0007669"/>
    <property type="project" value="TreeGrafter"/>
</dbReference>
<keyword evidence="4" id="KW-1185">Reference proteome</keyword>
<evidence type="ECO:0000313" key="3">
    <source>
        <dbReference type="EMBL" id="MDA5399975.1"/>
    </source>
</evidence>
<reference evidence="3" key="1">
    <citation type="submission" date="2022-11" db="EMBL/GenBank/DDBJ databases">
        <title>Draft genome sequence of Hoeflea poritis E7-10 and Hoeflea prorocentri PM5-8, separated from scleractinian coral Porites lutea and marine dinoflagellate.</title>
        <authorList>
            <person name="Zhang G."/>
            <person name="Wei Q."/>
            <person name="Cai L."/>
        </authorList>
    </citation>
    <scope>NUCLEOTIDE SEQUENCE</scope>
    <source>
        <strain evidence="3">PM5-8</strain>
    </source>
</reference>
<dbReference type="AlphaFoldDB" id="A0A9X3UKP1"/>
<sequence>MDLLTVNDEPGNYPNSYYAASADLLAQQPRARGDLECDVCVVGAGYMGVSAALHLARRGYDVILLDAQRIGFGASGRNGGQVSRGQRVDQDELEVLVGLEHARAMWTIGNEAVDLVGTLAASDEVRTEFREGVVHADHRRRFVAESRDYVRKLNDEYGDDAIRFLDRDAMRDTVNSAAYHGGVLDTGSGHIDPLELVLGLARMALAAGVRIYEQSRALDIVDGPKAIVRTGEANIAARFVVLGCNGYVGGLQKDVAARVMPINNYIVATEPLGPERQEQLVRNNYAVADSKFVVNYFRFSNDHRLLFGGTESYRYRFPSDIAGAVRRPMLEIFPQLRSVRIDYAWGGTLGITMNRLPHYARLSGNVLSFSGFSGQGVALATLSGQIAAEAIAGQAERFDIMASVPTPRFPGGTAFRSPLLALAMLWYALRDRL</sequence>
<proteinExistence type="predicted"/>
<dbReference type="Proteomes" id="UP001151234">
    <property type="component" value="Unassembled WGS sequence"/>
</dbReference>
<evidence type="ECO:0000313" key="4">
    <source>
        <dbReference type="Proteomes" id="UP001151234"/>
    </source>
</evidence>